<proteinExistence type="predicted"/>
<gene>
    <name evidence="3" type="ORF">PHMEG_0008662</name>
</gene>
<dbReference type="Proteomes" id="UP000198211">
    <property type="component" value="Unassembled WGS sequence"/>
</dbReference>
<keyword evidence="4" id="KW-1185">Reference proteome</keyword>
<keyword evidence="2" id="KW-0732">Signal</keyword>
<evidence type="ECO:0000313" key="4">
    <source>
        <dbReference type="Proteomes" id="UP000198211"/>
    </source>
</evidence>
<keyword evidence="1" id="KW-0812">Transmembrane</keyword>
<protein>
    <submittedName>
        <fullName evidence="3">RxLR effector protein</fullName>
    </submittedName>
</protein>
<evidence type="ECO:0000313" key="3">
    <source>
        <dbReference type="EMBL" id="OWZ17400.1"/>
    </source>
</evidence>
<dbReference type="AlphaFoldDB" id="A0A225WKM6"/>
<organism evidence="3 4">
    <name type="scientific">Phytophthora megakarya</name>
    <dbReference type="NCBI Taxonomy" id="4795"/>
    <lineage>
        <taxon>Eukaryota</taxon>
        <taxon>Sar</taxon>
        <taxon>Stramenopiles</taxon>
        <taxon>Oomycota</taxon>
        <taxon>Peronosporomycetes</taxon>
        <taxon>Peronosporales</taxon>
        <taxon>Peronosporaceae</taxon>
        <taxon>Phytophthora</taxon>
    </lineage>
</organism>
<comment type="caution">
    <text evidence="3">The sequence shown here is derived from an EMBL/GenBank/DDBJ whole genome shotgun (WGS) entry which is preliminary data.</text>
</comment>
<sequence>MRVISLLVFLVAVVNVCAIENAPIDDAVNPASGTASLANVYHLRGNHNEGKEERWWIPPVGAYSYALRNRVNNSPKTVTKPKEALAVLLGLGLSGAALAVVIKLLSSRKSS</sequence>
<evidence type="ECO:0000256" key="1">
    <source>
        <dbReference type="SAM" id="Phobius"/>
    </source>
</evidence>
<keyword evidence="1" id="KW-0472">Membrane</keyword>
<accession>A0A225WKM6</accession>
<name>A0A225WKM6_9STRA</name>
<reference evidence="4" key="1">
    <citation type="submission" date="2017-03" db="EMBL/GenBank/DDBJ databases">
        <title>Phytopthora megakarya and P. palmivora, two closely related causual agents of cacao black pod achieved similar genome size and gene model numbers by different mechanisms.</title>
        <authorList>
            <person name="Ali S."/>
            <person name="Shao J."/>
            <person name="Larry D.J."/>
            <person name="Kronmiller B."/>
            <person name="Shen D."/>
            <person name="Strem M.D."/>
            <person name="Melnick R.L."/>
            <person name="Guiltinan M.J."/>
            <person name="Tyler B.M."/>
            <person name="Meinhardt L.W."/>
            <person name="Bailey B.A."/>
        </authorList>
    </citation>
    <scope>NUCLEOTIDE SEQUENCE [LARGE SCALE GENOMIC DNA]</scope>
    <source>
        <strain evidence="4">zdho120</strain>
    </source>
</reference>
<feature type="signal peptide" evidence="2">
    <location>
        <begin position="1"/>
        <end position="18"/>
    </location>
</feature>
<feature type="chain" id="PRO_5012759287" evidence="2">
    <location>
        <begin position="19"/>
        <end position="111"/>
    </location>
</feature>
<dbReference type="EMBL" id="NBNE01000759">
    <property type="protein sequence ID" value="OWZ17400.1"/>
    <property type="molecule type" value="Genomic_DNA"/>
</dbReference>
<keyword evidence="1" id="KW-1133">Transmembrane helix</keyword>
<evidence type="ECO:0000256" key="2">
    <source>
        <dbReference type="SAM" id="SignalP"/>
    </source>
</evidence>
<feature type="transmembrane region" description="Helical" evidence="1">
    <location>
        <begin position="84"/>
        <end position="105"/>
    </location>
</feature>